<dbReference type="InterPro" id="IPR039373">
    <property type="entry name" value="Peptidase_M28B"/>
</dbReference>
<dbReference type="PANTHER" id="PTHR10404">
    <property type="entry name" value="N-ACETYLATED-ALPHA-LINKED ACIDIC DIPEPTIDASE"/>
    <property type="match status" value="1"/>
</dbReference>
<protein>
    <submittedName>
        <fullName evidence="1">Uncharacterized protein</fullName>
    </submittedName>
</protein>
<dbReference type="Gene3D" id="3.50.30.30">
    <property type="match status" value="1"/>
</dbReference>
<sequence length="236" mass="25844">MAGTPEDFATAEYVFQRFQEYGLSAHYTYYDVLLWYSLHCSLILSVPTKEPLMISLKEKPAEGDHYSSNPKVMPTFHGYAPLGNVSAEVVYANYGRVEDFQKLAELGINVKDAIVIAKYRGTLSLLTGLALQRVPSFASSASMDACIIISQVGSMEWVEQNIELLCVNAVAYLNLDSGVHGPGFSARASPQLDGLLQEVTKQVSFANSAGDVLLLTILIRPQVKDPDLVDGTVFEE</sequence>
<name>A0ABP0V4L3_9BRYO</name>
<keyword evidence="2" id="KW-1185">Reference proteome</keyword>
<dbReference type="Gene3D" id="3.40.630.10">
    <property type="entry name" value="Zn peptidases"/>
    <property type="match status" value="2"/>
</dbReference>
<dbReference type="SUPFAM" id="SSF53187">
    <property type="entry name" value="Zn-dependent exopeptidases"/>
    <property type="match status" value="1"/>
</dbReference>
<evidence type="ECO:0000313" key="1">
    <source>
        <dbReference type="EMBL" id="CAK9236398.1"/>
    </source>
</evidence>
<dbReference type="Proteomes" id="UP001497512">
    <property type="component" value="Chromosome 9"/>
</dbReference>
<dbReference type="InterPro" id="IPR046450">
    <property type="entry name" value="PA_dom_sf"/>
</dbReference>
<dbReference type="SUPFAM" id="SSF52025">
    <property type="entry name" value="PA domain"/>
    <property type="match status" value="1"/>
</dbReference>
<proteinExistence type="predicted"/>
<dbReference type="PANTHER" id="PTHR10404:SF46">
    <property type="entry name" value="VACUOLAR PROTEIN SORTING-ASSOCIATED PROTEIN 70"/>
    <property type="match status" value="1"/>
</dbReference>
<accession>A0ABP0V4L3</accession>
<organism evidence="1 2">
    <name type="scientific">Sphagnum troendelagicum</name>
    <dbReference type="NCBI Taxonomy" id="128251"/>
    <lineage>
        <taxon>Eukaryota</taxon>
        <taxon>Viridiplantae</taxon>
        <taxon>Streptophyta</taxon>
        <taxon>Embryophyta</taxon>
        <taxon>Bryophyta</taxon>
        <taxon>Sphagnophytina</taxon>
        <taxon>Sphagnopsida</taxon>
        <taxon>Sphagnales</taxon>
        <taxon>Sphagnaceae</taxon>
        <taxon>Sphagnum</taxon>
    </lineage>
</organism>
<dbReference type="EMBL" id="OZ019901">
    <property type="protein sequence ID" value="CAK9236398.1"/>
    <property type="molecule type" value="Genomic_DNA"/>
</dbReference>
<reference evidence="1" key="1">
    <citation type="submission" date="2024-02" db="EMBL/GenBank/DDBJ databases">
        <authorList>
            <consortium name="ELIXIR-Norway"/>
            <consortium name="Elixir Norway"/>
        </authorList>
    </citation>
    <scope>NUCLEOTIDE SEQUENCE</scope>
</reference>
<gene>
    <name evidence="1" type="ORF">CSSPTR1EN2_LOCUS22872</name>
</gene>
<evidence type="ECO:0000313" key="2">
    <source>
        <dbReference type="Proteomes" id="UP001497512"/>
    </source>
</evidence>